<comment type="caution">
    <text evidence="1">The sequence shown here is derived from an EMBL/GenBank/DDBJ whole genome shotgun (WGS) entry which is preliminary data.</text>
</comment>
<gene>
    <name evidence="1" type="ORF">DD666_07215</name>
</gene>
<dbReference type="Proteomes" id="UP000264036">
    <property type="component" value="Unassembled WGS sequence"/>
</dbReference>
<evidence type="ECO:0000313" key="1">
    <source>
        <dbReference type="EMBL" id="HBP29189.1"/>
    </source>
</evidence>
<proteinExistence type="predicted"/>
<accession>A0A356LEF1</accession>
<protein>
    <submittedName>
        <fullName evidence="1">Uncharacterized protein</fullName>
    </submittedName>
</protein>
<reference evidence="1 2" key="1">
    <citation type="journal article" date="2018" name="Nat. Biotechnol.">
        <title>A standardized bacterial taxonomy based on genome phylogeny substantially revises the tree of life.</title>
        <authorList>
            <person name="Parks D.H."/>
            <person name="Chuvochina M."/>
            <person name="Waite D.W."/>
            <person name="Rinke C."/>
            <person name="Skarshewski A."/>
            <person name="Chaumeil P.A."/>
            <person name="Hugenholtz P."/>
        </authorList>
    </citation>
    <scope>NUCLEOTIDE SEQUENCE [LARGE SCALE GENOMIC DNA]</scope>
    <source>
        <strain evidence="1">UBA10707</strain>
    </source>
</reference>
<evidence type="ECO:0000313" key="2">
    <source>
        <dbReference type="Proteomes" id="UP000264036"/>
    </source>
</evidence>
<dbReference type="AlphaFoldDB" id="A0A356LEF1"/>
<organism evidence="1 2">
    <name type="scientific">Advenella kashmirensis</name>
    <dbReference type="NCBI Taxonomy" id="310575"/>
    <lineage>
        <taxon>Bacteria</taxon>
        <taxon>Pseudomonadati</taxon>
        <taxon>Pseudomonadota</taxon>
        <taxon>Betaproteobacteria</taxon>
        <taxon>Burkholderiales</taxon>
        <taxon>Alcaligenaceae</taxon>
    </lineage>
</organism>
<name>A0A356LEF1_9BURK</name>
<sequence length="157" mass="18316">MSDENLVENEEGAPHEGREAQFMLAGKKEVAYFCFDYPEEHFQDMRRCIDEGLFETIKFGAEDNFNRLAQTPGALDWVREHIGDGPYEDLVVYVPGSRDKALRFIELQKCAFKYGYIESVEREIGKILGYSQESTDRFIQTLKQRYPNLREFPPDND</sequence>
<dbReference type="EMBL" id="DOEK01000016">
    <property type="protein sequence ID" value="HBP29189.1"/>
    <property type="molecule type" value="Genomic_DNA"/>
</dbReference>